<evidence type="ECO:0000313" key="1">
    <source>
        <dbReference type="EMBL" id="QHE97016.1"/>
    </source>
</evidence>
<name>A0A8T8C0V3_PSEYM</name>
<dbReference type="RefSeq" id="WP_155490300.1">
    <property type="nucleotide sequence ID" value="NZ_CP047260.1"/>
</dbReference>
<protein>
    <submittedName>
        <fullName evidence="1">Uncharacterized protein</fullName>
    </submittedName>
</protein>
<reference evidence="1 2" key="1">
    <citation type="journal article" date="2011" name="PLoS Pathog.">
        <title>Dynamic evolution of pathogenicity revealed by sequencing and comparative genomics of 19 Pseudomonas syringae isolates.</title>
        <authorList>
            <person name="Baltrus D.A."/>
            <person name="Nishimura M.T."/>
            <person name="Romanchuk A."/>
            <person name="Chang J.H."/>
            <person name="Mukhtar M.S."/>
            <person name="Cherkis K."/>
            <person name="Roach J."/>
            <person name="Grant S.R."/>
            <person name="Jones C.D."/>
            <person name="Dangl J.L."/>
        </authorList>
    </citation>
    <scope>NUCLEOTIDE SEQUENCE [LARGE SCALE GENOMIC DNA]</scope>
    <source>
        <strain evidence="1 2">ES4326</strain>
    </source>
</reference>
<dbReference type="Proteomes" id="UP000003811">
    <property type="component" value="Chromosome"/>
</dbReference>
<dbReference type="EMBL" id="CP047260">
    <property type="protein sequence ID" value="QHE97016.1"/>
    <property type="molecule type" value="Genomic_DNA"/>
</dbReference>
<dbReference type="AlphaFoldDB" id="A0A8T8C0V3"/>
<proteinExistence type="predicted"/>
<organism evidence="1 2">
    <name type="scientific">Pseudomonas syringae pv. maculicola str. ES4326</name>
    <dbReference type="NCBI Taxonomy" id="629265"/>
    <lineage>
        <taxon>Bacteria</taxon>
        <taxon>Pseudomonadati</taxon>
        <taxon>Pseudomonadota</taxon>
        <taxon>Gammaproteobacteria</taxon>
        <taxon>Pseudomonadales</taxon>
        <taxon>Pseudomonadaceae</taxon>
        <taxon>Pseudomonas</taxon>
    </lineage>
</organism>
<dbReference type="GeneID" id="64466149"/>
<evidence type="ECO:0000313" key="2">
    <source>
        <dbReference type="Proteomes" id="UP000003811"/>
    </source>
</evidence>
<gene>
    <name evidence="1" type="ORF">PMA4326_010545</name>
</gene>
<sequence length="59" mass="6887">MKAQTDEVRGLTRMEIHGFSRTKVIEMKKIEWGTVVLSESEYEYMVAELHVGDPFITIR</sequence>
<accession>A0A8T8C0V3</accession>